<keyword evidence="2" id="KW-1185">Reference proteome</keyword>
<protein>
    <submittedName>
        <fullName evidence="1">Uncharacterized protein</fullName>
    </submittedName>
</protein>
<evidence type="ECO:0000313" key="2">
    <source>
        <dbReference type="Proteomes" id="UP001062846"/>
    </source>
</evidence>
<evidence type="ECO:0000313" key="1">
    <source>
        <dbReference type="EMBL" id="KAI8570502.1"/>
    </source>
</evidence>
<accession>A0ACC0PXN3</accession>
<name>A0ACC0PXN3_RHOML</name>
<dbReference type="EMBL" id="CM046388">
    <property type="protein sequence ID" value="KAI8570502.1"/>
    <property type="molecule type" value="Genomic_DNA"/>
</dbReference>
<dbReference type="Proteomes" id="UP001062846">
    <property type="component" value="Chromosome 1"/>
</dbReference>
<organism evidence="1 2">
    <name type="scientific">Rhododendron molle</name>
    <name type="common">Chinese azalea</name>
    <name type="synonym">Azalea mollis</name>
    <dbReference type="NCBI Taxonomy" id="49168"/>
    <lineage>
        <taxon>Eukaryota</taxon>
        <taxon>Viridiplantae</taxon>
        <taxon>Streptophyta</taxon>
        <taxon>Embryophyta</taxon>
        <taxon>Tracheophyta</taxon>
        <taxon>Spermatophyta</taxon>
        <taxon>Magnoliopsida</taxon>
        <taxon>eudicotyledons</taxon>
        <taxon>Gunneridae</taxon>
        <taxon>Pentapetalae</taxon>
        <taxon>asterids</taxon>
        <taxon>Ericales</taxon>
        <taxon>Ericaceae</taxon>
        <taxon>Ericoideae</taxon>
        <taxon>Rhodoreae</taxon>
        <taxon>Rhododendron</taxon>
    </lineage>
</organism>
<gene>
    <name evidence="1" type="ORF">RHMOL_Rhmol01G0039300</name>
</gene>
<sequence length="245" mass="26857">MSLPQGEISEVDSQAGTALASLICWSIWKNRNQDLFEGRHWEPLAVYEKALLVWKEFKAACDLLEHKAPPFSSPCPQIWQSPPEGYIKLNVDGALNSQDGNGGVGFVARNRDAILVGAAMEIFKGPLSPRVIEALGFRFALTTALRWGYSQIIVEGDALQIVQALNGSRSFIDCDTIILDCLQIALNFSSCLFSHVKRGGNRVAHFVARKSLSGNGLMSWRGDFPQWLLTLALDDVRASGSSSMS</sequence>
<comment type="caution">
    <text evidence="1">The sequence shown here is derived from an EMBL/GenBank/DDBJ whole genome shotgun (WGS) entry which is preliminary data.</text>
</comment>
<reference evidence="1" key="1">
    <citation type="submission" date="2022-02" db="EMBL/GenBank/DDBJ databases">
        <title>Plant Genome Project.</title>
        <authorList>
            <person name="Zhang R.-G."/>
        </authorList>
    </citation>
    <scope>NUCLEOTIDE SEQUENCE</scope>
    <source>
        <strain evidence="1">AT1</strain>
    </source>
</reference>
<proteinExistence type="predicted"/>